<dbReference type="Gene3D" id="1.10.1760.20">
    <property type="match status" value="1"/>
</dbReference>
<evidence type="ECO:0000256" key="3">
    <source>
        <dbReference type="ARBA" id="ARBA00022475"/>
    </source>
</evidence>
<evidence type="ECO:0008006" key="10">
    <source>
        <dbReference type="Google" id="ProtNLM"/>
    </source>
</evidence>
<evidence type="ECO:0000256" key="1">
    <source>
        <dbReference type="ARBA" id="ARBA00004651"/>
    </source>
</evidence>
<keyword evidence="3" id="KW-1003">Cell membrane</keyword>
<dbReference type="OrthoDB" id="5297929at2"/>
<accession>A0A244CTG5</accession>
<dbReference type="AlphaFoldDB" id="A0A244CTG5"/>
<dbReference type="Pfam" id="PF01891">
    <property type="entry name" value="CbiM"/>
    <property type="match status" value="1"/>
</dbReference>
<sequence length="213" mass="24179">MSIFESFCILLYLAVLLFAINKLTWTQLLTHSTLQHCVLASSVIIAGLWSVKAGIYPQLEVHLLAMCTVTLVFGWRFAVLISTLALVLLTLFDVVPVSQIGLYGLTTAIMPILITYAVFLLCYHFLPRHVFVYIFIGSFLTAALTAVVHILTNSLLFYALDQYDWPTIFDNYTVLAALIWFPEATINGMVITLLIIYRPHWVKTFYDKDYLAQ</sequence>
<dbReference type="Proteomes" id="UP000194841">
    <property type="component" value="Unassembled WGS sequence"/>
</dbReference>
<comment type="caution">
    <text evidence="8">The sequence shown here is derived from an EMBL/GenBank/DDBJ whole genome shotgun (WGS) entry which is preliminary data.</text>
</comment>
<protein>
    <recommendedName>
        <fullName evidence="10">Energy-coupling factor ABC transporter permease</fullName>
    </recommendedName>
</protein>
<evidence type="ECO:0000256" key="4">
    <source>
        <dbReference type="ARBA" id="ARBA00022692"/>
    </source>
</evidence>
<name>A0A244CTG5_PSEDV</name>
<dbReference type="InterPro" id="IPR002751">
    <property type="entry name" value="CbiM/NikMN"/>
</dbReference>
<proteinExistence type="predicted"/>
<keyword evidence="4 7" id="KW-0812">Transmembrane</keyword>
<dbReference type="RefSeq" id="WP_086742269.1">
    <property type="nucleotide sequence ID" value="NZ_MWPV01000001.1"/>
</dbReference>
<keyword evidence="5 7" id="KW-1133">Transmembrane helix</keyword>
<gene>
    <name evidence="8" type="ORF">B1199_00995</name>
</gene>
<feature type="transmembrane region" description="Helical" evidence="7">
    <location>
        <begin position="63"/>
        <end position="88"/>
    </location>
</feature>
<keyword evidence="6 7" id="KW-0472">Membrane</keyword>
<evidence type="ECO:0000313" key="9">
    <source>
        <dbReference type="Proteomes" id="UP000194841"/>
    </source>
</evidence>
<feature type="transmembrane region" description="Helical" evidence="7">
    <location>
        <begin position="172"/>
        <end position="197"/>
    </location>
</feature>
<evidence type="ECO:0000313" key="8">
    <source>
        <dbReference type="EMBL" id="OUL58891.1"/>
    </source>
</evidence>
<organism evidence="8 9">
    <name type="scientific">Pseudoalteromonas ulvae</name>
    <dbReference type="NCBI Taxonomy" id="107327"/>
    <lineage>
        <taxon>Bacteria</taxon>
        <taxon>Pseudomonadati</taxon>
        <taxon>Pseudomonadota</taxon>
        <taxon>Gammaproteobacteria</taxon>
        <taxon>Alteromonadales</taxon>
        <taxon>Pseudoalteromonadaceae</taxon>
        <taxon>Pseudoalteromonas</taxon>
    </lineage>
</organism>
<feature type="transmembrane region" description="Helical" evidence="7">
    <location>
        <begin position="32"/>
        <end position="51"/>
    </location>
</feature>
<evidence type="ECO:0000256" key="6">
    <source>
        <dbReference type="ARBA" id="ARBA00023136"/>
    </source>
</evidence>
<dbReference type="EMBL" id="MWPV01000001">
    <property type="protein sequence ID" value="OUL58891.1"/>
    <property type="molecule type" value="Genomic_DNA"/>
</dbReference>
<dbReference type="GO" id="GO:0005886">
    <property type="term" value="C:plasma membrane"/>
    <property type="evidence" value="ECO:0007669"/>
    <property type="project" value="UniProtKB-SubCell"/>
</dbReference>
<comment type="subcellular location">
    <subcellularLocation>
        <location evidence="1">Cell membrane</location>
        <topology evidence="1">Multi-pass membrane protein</topology>
    </subcellularLocation>
</comment>
<evidence type="ECO:0000256" key="7">
    <source>
        <dbReference type="SAM" id="Phobius"/>
    </source>
</evidence>
<feature type="transmembrane region" description="Helical" evidence="7">
    <location>
        <begin position="100"/>
        <end position="123"/>
    </location>
</feature>
<evidence type="ECO:0000256" key="5">
    <source>
        <dbReference type="ARBA" id="ARBA00022989"/>
    </source>
</evidence>
<keyword evidence="9" id="KW-1185">Reference proteome</keyword>
<keyword evidence="2" id="KW-0813">Transport</keyword>
<reference evidence="8 9" key="1">
    <citation type="submission" date="2017-02" db="EMBL/GenBank/DDBJ databases">
        <title>Pseudoalteromonas ulvae TC14 Genome.</title>
        <authorList>
            <person name="Molmeret M."/>
        </authorList>
    </citation>
    <scope>NUCLEOTIDE SEQUENCE [LARGE SCALE GENOMIC DNA]</scope>
    <source>
        <strain evidence="8">TC14</strain>
    </source>
</reference>
<feature type="transmembrane region" description="Helical" evidence="7">
    <location>
        <begin position="130"/>
        <end position="152"/>
    </location>
</feature>
<evidence type="ECO:0000256" key="2">
    <source>
        <dbReference type="ARBA" id="ARBA00022448"/>
    </source>
</evidence>
<dbReference type="GO" id="GO:0000041">
    <property type="term" value="P:transition metal ion transport"/>
    <property type="evidence" value="ECO:0007669"/>
    <property type="project" value="InterPro"/>
</dbReference>